<dbReference type="AlphaFoldDB" id="A0A418VY12"/>
<proteinExistence type="predicted"/>
<evidence type="ECO:0008006" key="4">
    <source>
        <dbReference type="Google" id="ProtNLM"/>
    </source>
</evidence>
<dbReference type="InterPro" id="IPR020945">
    <property type="entry name" value="DMSO/NO3_reduct_chaperone"/>
</dbReference>
<keyword evidence="1" id="KW-0143">Chaperone</keyword>
<dbReference type="Proteomes" id="UP000283458">
    <property type="component" value="Unassembled WGS sequence"/>
</dbReference>
<gene>
    <name evidence="2" type="ORF">D3877_18415</name>
</gene>
<reference evidence="2 3" key="1">
    <citation type="submission" date="2018-09" db="EMBL/GenBank/DDBJ databases">
        <authorList>
            <person name="Zhu H."/>
        </authorList>
    </citation>
    <scope>NUCLEOTIDE SEQUENCE [LARGE SCALE GENOMIC DNA]</scope>
    <source>
        <strain evidence="2 3">K2W22B-5</strain>
    </source>
</reference>
<comment type="caution">
    <text evidence="2">The sequence shown here is derived from an EMBL/GenBank/DDBJ whole genome shotgun (WGS) entry which is preliminary data.</text>
</comment>
<dbReference type="EMBL" id="QYUL01000002">
    <property type="protein sequence ID" value="RJF82048.1"/>
    <property type="molecule type" value="Genomic_DNA"/>
</dbReference>
<sequence length="352" mass="38618">MGVKGMKSSCEEELDWACVSQQSPVNLTMQPWAVFHRPAAFARVDPDAVLLVVQRSNMVVSRIVSGTTHKKRTRQTCVLRSHAARRRFNPDAGAGRKSVNGSVLERPAERSRVADELLINPAAPFAQAAAGLRRIARFHAEEPTVAFLNALRAAPLRAESGLHLDRDDAAQAIALLDEMVSDLPDPITEESADPLRADHTAIYQTDVYRACPTESAWMMEDGQPPPDLGATLRRWRQHAGVAADPALTADHLVSEILLLASLLDNGQAADATLFLDQHPLRWIPSFCSRVATRCREPFYAGVAILTTAHLDHLRDLLGAACGLPRPPDDDNADTRRRRWAEGRLPRTCGCDA</sequence>
<dbReference type="InterPro" id="IPR050289">
    <property type="entry name" value="TorD/DmsD_chaperones"/>
</dbReference>
<evidence type="ECO:0000256" key="1">
    <source>
        <dbReference type="ARBA" id="ARBA00023186"/>
    </source>
</evidence>
<dbReference type="InterPro" id="IPR036411">
    <property type="entry name" value="TorD-like_sf"/>
</dbReference>
<dbReference type="Pfam" id="PF02613">
    <property type="entry name" value="Nitrate_red_del"/>
    <property type="match status" value="1"/>
</dbReference>
<dbReference type="Gene3D" id="1.10.3480.10">
    <property type="entry name" value="TorD-like"/>
    <property type="match status" value="1"/>
</dbReference>
<name>A0A418VY12_9PROT</name>
<evidence type="ECO:0000313" key="3">
    <source>
        <dbReference type="Proteomes" id="UP000283458"/>
    </source>
</evidence>
<protein>
    <recommendedName>
        <fullName evidence="4">Dehydrogenase</fullName>
    </recommendedName>
</protein>
<evidence type="ECO:0000313" key="2">
    <source>
        <dbReference type="EMBL" id="RJF82048.1"/>
    </source>
</evidence>
<dbReference type="SUPFAM" id="SSF89155">
    <property type="entry name" value="TorD-like"/>
    <property type="match status" value="1"/>
</dbReference>
<dbReference type="PANTHER" id="PTHR34227:SF1">
    <property type="entry name" value="DIMETHYL SULFOXIDE REDUCTASE CHAPERONE-RELATED"/>
    <property type="match status" value="1"/>
</dbReference>
<accession>A0A418VY12</accession>
<organism evidence="2 3">
    <name type="scientific">Azospirillum cavernae</name>
    <dbReference type="NCBI Taxonomy" id="2320860"/>
    <lineage>
        <taxon>Bacteria</taxon>
        <taxon>Pseudomonadati</taxon>
        <taxon>Pseudomonadota</taxon>
        <taxon>Alphaproteobacteria</taxon>
        <taxon>Rhodospirillales</taxon>
        <taxon>Azospirillaceae</taxon>
        <taxon>Azospirillum</taxon>
    </lineage>
</organism>
<keyword evidence="3" id="KW-1185">Reference proteome</keyword>
<dbReference type="PANTHER" id="PTHR34227">
    <property type="entry name" value="CHAPERONE PROTEIN YCDY"/>
    <property type="match status" value="1"/>
</dbReference>